<dbReference type="STRING" id="48701.ENSPMEP00000023442"/>
<evidence type="ECO:0000256" key="1">
    <source>
        <dbReference type="SAM" id="SignalP"/>
    </source>
</evidence>
<dbReference type="AlphaFoldDB" id="A0A3B3WM33"/>
<protein>
    <recommendedName>
        <fullName evidence="2">C-type lectin domain-containing protein</fullName>
    </recommendedName>
</protein>
<evidence type="ECO:0000313" key="3">
    <source>
        <dbReference type="Ensembl" id="ENSPMEP00000003871.1"/>
    </source>
</evidence>
<dbReference type="InterPro" id="IPR016186">
    <property type="entry name" value="C-type_lectin-like/link_sf"/>
</dbReference>
<feature type="chain" id="PRO_5044589518" description="C-type lectin domain-containing protein" evidence="1">
    <location>
        <begin position="21"/>
        <end position="353"/>
    </location>
</feature>
<dbReference type="PANTHER" id="PTHR45784:SF8">
    <property type="entry name" value="C-TYPE MANNOSE RECEPTOR 2-RELATED"/>
    <property type="match status" value="1"/>
</dbReference>
<organism evidence="3 4">
    <name type="scientific">Poecilia mexicana</name>
    <dbReference type="NCBI Taxonomy" id="48701"/>
    <lineage>
        <taxon>Eukaryota</taxon>
        <taxon>Metazoa</taxon>
        <taxon>Chordata</taxon>
        <taxon>Craniata</taxon>
        <taxon>Vertebrata</taxon>
        <taxon>Euteleostomi</taxon>
        <taxon>Actinopterygii</taxon>
        <taxon>Neopterygii</taxon>
        <taxon>Teleostei</taxon>
        <taxon>Neoteleostei</taxon>
        <taxon>Acanthomorphata</taxon>
        <taxon>Ovalentaria</taxon>
        <taxon>Atherinomorphae</taxon>
        <taxon>Cyprinodontiformes</taxon>
        <taxon>Poeciliidae</taxon>
        <taxon>Poeciliinae</taxon>
        <taxon>Poecilia</taxon>
    </lineage>
</organism>
<dbReference type="Proteomes" id="UP000261480">
    <property type="component" value="Unplaced"/>
</dbReference>
<dbReference type="OrthoDB" id="8916154at2759"/>
<name>A0A3B3WM33_9TELE</name>
<sequence length="353" mass="40169">MQSSLLGSLVLLSCLIASEAPPTKYYIHFTFGLTWDEAQHFCKSYYTDLATISTASDMDSMDLKQYLVWVGLHREWWSWKWSDGSYYRVSDWGKNEPHWEYCASVYFSNKKIYSRDCGTHLMFVCRDGEEYTFVNETKTWPEALDYCESQNGNLASFSSSDMNQIFTEFDFPIWIGLRRGGGNSFSWSSGDSGVTSWKHGEPSSDANCVALSSLSRLMATEPCDVRLPFVCMWDGNVNVLLVTEEKSWEEALEHCRGLSRDGLRFDLVSVQPGDEHQYMMGKIMAADTEEVWTGLRFLGDEWVWVNGAAMTSDLPQCPMLEQHCGALSKNDTGSVEPRDCSERKSFLCYSFAA</sequence>
<feature type="domain" description="C-type lectin" evidence="2">
    <location>
        <begin position="241"/>
        <end position="349"/>
    </location>
</feature>
<dbReference type="InterPro" id="IPR001304">
    <property type="entry name" value="C-type_lectin-like"/>
</dbReference>
<dbReference type="CDD" id="cd00037">
    <property type="entry name" value="CLECT"/>
    <property type="match status" value="3"/>
</dbReference>
<dbReference type="SUPFAM" id="SSF56436">
    <property type="entry name" value="C-type lectin-like"/>
    <property type="match status" value="3"/>
</dbReference>
<dbReference type="PROSITE" id="PS50041">
    <property type="entry name" value="C_TYPE_LECTIN_2"/>
    <property type="match status" value="3"/>
</dbReference>
<feature type="domain" description="C-type lectin" evidence="2">
    <location>
        <begin position="25"/>
        <end position="126"/>
    </location>
</feature>
<evidence type="ECO:0000259" key="2">
    <source>
        <dbReference type="PROSITE" id="PS50041"/>
    </source>
</evidence>
<dbReference type="SMART" id="SM00034">
    <property type="entry name" value="CLECT"/>
    <property type="match status" value="3"/>
</dbReference>
<dbReference type="GeneID" id="106923711"/>
<keyword evidence="1" id="KW-0732">Signal</keyword>
<dbReference type="Ensembl" id="ENSPMET00000010149.1">
    <property type="protein sequence ID" value="ENSPMEP00000023442.1"/>
    <property type="gene ID" value="ENSPMEG00000005053.1"/>
</dbReference>
<dbReference type="Gene3D" id="3.10.100.10">
    <property type="entry name" value="Mannose-Binding Protein A, subunit A"/>
    <property type="match status" value="3"/>
</dbReference>
<feature type="domain" description="C-type lectin" evidence="2">
    <location>
        <begin position="126"/>
        <end position="232"/>
    </location>
</feature>
<dbReference type="Pfam" id="PF00059">
    <property type="entry name" value="Lectin_C"/>
    <property type="match status" value="3"/>
</dbReference>
<accession>A0A3B3WM33</accession>
<dbReference type="InterPro" id="IPR016187">
    <property type="entry name" value="CTDL_fold"/>
</dbReference>
<evidence type="ECO:0000313" key="4">
    <source>
        <dbReference type="Proteomes" id="UP000261480"/>
    </source>
</evidence>
<keyword evidence="4" id="KW-1185">Reference proteome</keyword>
<dbReference type="Ensembl" id="ENSPMET00000010150.1">
    <property type="protein sequence ID" value="ENSPMEP00000003871.1"/>
    <property type="gene ID" value="ENSPMEG00000005053.1"/>
</dbReference>
<feature type="signal peptide" evidence="1">
    <location>
        <begin position="1"/>
        <end position="20"/>
    </location>
</feature>
<proteinExistence type="predicted"/>
<dbReference type="RefSeq" id="XP_014852425.1">
    <property type="nucleotide sequence ID" value="XM_014996939.1"/>
</dbReference>
<dbReference type="KEGG" id="pmei:106923711"/>
<dbReference type="PANTHER" id="PTHR45784">
    <property type="entry name" value="C-TYPE LECTIN DOMAIN FAMILY 20 MEMBER A-RELATED"/>
    <property type="match status" value="1"/>
</dbReference>
<reference evidence="3" key="1">
    <citation type="submission" date="2025-05" db="UniProtKB">
        <authorList>
            <consortium name="Ensembl"/>
        </authorList>
    </citation>
    <scope>IDENTIFICATION</scope>
</reference>